<dbReference type="GeneID" id="56142880"/>
<dbReference type="EMBL" id="CP059154">
    <property type="protein sequence ID" value="QLK27286.1"/>
    <property type="molecule type" value="Genomic_DNA"/>
</dbReference>
<evidence type="ECO:0000313" key="1">
    <source>
        <dbReference type="EMBL" id="QLK27286.1"/>
    </source>
</evidence>
<protein>
    <recommendedName>
        <fullName evidence="3">Zinc ribbon domain-containing protein</fullName>
    </recommendedName>
</protein>
<evidence type="ECO:0008006" key="3">
    <source>
        <dbReference type="Google" id="ProtNLM"/>
    </source>
</evidence>
<dbReference type="OrthoDB" id="177608at2157"/>
<dbReference type="RefSeq" id="WP_180842448.1">
    <property type="nucleotide sequence ID" value="NZ_CP059154.1"/>
</dbReference>
<dbReference type="AlphaFoldDB" id="A0A7D6GXK6"/>
<accession>A0A7D6GXK6</accession>
<name>A0A7D6GXK6_9EURY</name>
<gene>
    <name evidence="1" type="ORF">HYG81_06705</name>
</gene>
<dbReference type="KEGG" id="nay:HYG81_06705"/>
<dbReference type="Proteomes" id="UP000510869">
    <property type="component" value="Chromosome"/>
</dbReference>
<keyword evidence="2" id="KW-1185">Reference proteome</keyword>
<organism evidence="1 2">
    <name type="scientific">Natrinema zhouii</name>
    <dbReference type="NCBI Taxonomy" id="1710539"/>
    <lineage>
        <taxon>Archaea</taxon>
        <taxon>Methanobacteriati</taxon>
        <taxon>Methanobacteriota</taxon>
        <taxon>Stenosarchaea group</taxon>
        <taxon>Halobacteria</taxon>
        <taxon>Halobacteriales</taxon>
        <taxon>Natrialbaceae</taxon>
        <taxon>Natrinema</taxon>
    </lineage>
</organism>
<reference evidence="1 2" key="1">
    <citation type="submission" date="2020-07" db="EMBL/GenBank/DDBJ databases">
        <title>Natrinema (YPL30) sp. nov. and Haloterrigena xxxxxx (YPL8) sp. nov., isolated from a salt mine.</title>
        <authorList>
            <person name="Cui H."/>
        </authorList>
    </citation>
    <scope>NUCLEOTIDE SEQUENCE [LARGE SCALE GENOMIC DNA]</scope>
    <source>
        <strain evidence="1 2">YPL13</strain>
    </source>
</reference>
<sequence>MGPIGWLVFGTVLAVSVIQVHRKRAKETDRTHDETGYCPDCSVTVDLVIIDGNGKGGDRPDPSNPSVRYCPNCGESIDADGDAENAADSRDARRATGTTNCAACGAPNDPDRTTCKHCEAALS</sequence>
<proteinExistence type="predicted"/>
<evidence type="ECO:0000313" key="2">
    <source>
        <dbReference type="Proteomes" id="UP000510869"/>
    </source>
</evidence>